<dbReference type="EMBL" id="PVTE01000031">
    <property type="protein sequence ID" value="PRY27802.1"/>
    <property type="molecule type" value="Genomic_DNA"/>
</dbReference>
<name>A0A2T0S321_9BACT</name>
<organism evidence="1 2">
    <name type="scientific">Spirosoma oryzae</name>
    <dbReference type="NCBI Taxonomy" id="1469603"/>
    <lineage>
        <taxon>Bacteria</taxon>
        <taxon>Pseudomonadati</taxon>
        <taxon>Bacteroidota</taxon>
        <taxon>Cytophagia</taxon>
        <taxon>Cytophagales</taxon>
        <taxon>Cytophagaceae</taxon>
        <taxon>Spirosoma</taxon>
    </lineage>
</organism>
<proteinExistence type="predicted"/>
<gene>
    <name evidence="1" type="ORF">CLV58_13120</name>
</gene>
<evidence type="ECO:0000313" key="2">
    <source>
        <dbReference type="Proteomes" id="UP000238375"/>
    </source>
</evidence>
<dbReference type="AlphaFoldDB" id="A0A2T0S321"/>
<evidence type="ECO:0000313" key="1">
    <source>
        <dbReference type="EMBL" id="PRY27802.1"/>
    </source>
</evidence>
<keyword evidence="2" id="KW-1185">Reference proteome</keyword>
<dbReference type="Proteomes" id="UP000238375">
    <property type="component" value="Unassembled WGS sequence"/>
</dbReference>
<reference evidence="1 2" key="1">
    <citation type="submission" date="2018-03" db="EMBL/GenBank/DDBJ databases">
        <title>Genomic Encyclopedia of Archaeal and Bacterial Type Strains, Phase II (KMG-II): from individual species to whole genera.</title>
        <authorList>
            <person name="Goeker M."/>
        </authorList>
    </citation>
    <scope>NUCLEOTIDE SEQUENCE [LARGE SCALE GENOMIC DNA]</scope>
    <source>
        <strain evidence="1 2">DSM 28354</strain>
    </source>
</reference>
<protein>
    <submittedName>
        <fullName evidence="1">Uncharacterized protein</fullName>
    </submittedName>
</protein>
<comment type="caution">
    <text evidence="1">The sequence shown here is derived from an EMBL/GenBank/DDBJ whole genome shotgun (WGS) entry which is preliminary data.</text>
</comment>
<sequence>MNLETQNQLSRSDRILLQFAVKNMFDDLKSEKTYEHQLIPLIGHYSKG</sequence>
<accession>A0A2T0S321</accession>